<evidence type="ECO:0000313" key="2">
    <source>
        <dbReference type="Proteomes" id="UP000254711"/>
    </source>
</evidence>
<comment type="caution">
    <text evidence="1">The sequence shown here is derived from an EMBL/GenBank/DDBJ whole genome shotgun (WGS) entry which is preliminary data.</text>
</comment>
<proteinExistence type="predicted"/>
<evidence type="ECO:0000313" key="1">
    <source>
        <dbReference type="EMBL" id="RDI97318.1"/>
    </source>
</evidence>
<gene>
    <name evidence="1" type="ORF">DVT68_16265</name>
</gene>
<accession>A0A370K3Y4</accession>
<protein>
    <submittedName>
        <fullName evidence="1">Uncharacterized protein</fullName>
    </submittedName>
</protein>
<dbReference type="Proteomes" id="UP000254711">
    <property type="component" value="Unassembled WGS sequence"/>
</dbReference>
<sequence length="77" mass="8985">MRRRVERLQWLRAIPNSPAARSFTLTEQRKHGVIFVFGQLSLDVQTDRAISVVETFNKQGSQPFGEFISRDKQHRSQ</sequence>
<reference evidence="1 2" key="1">
    <citation type="submission" date="2018-07" db="EMBL/GenBank/DDBJ databases">
        <title>Dyella solisilvae sp. nov., isolated from the pine and broad-leaved mixed forest soil.</title>
        <authorList>
            <person name="Gao Z."/>
            <person name="Qiu L."/>
        </authorList>
    </citation>
    <scope>NUCLEOTIDE SEQUENCE [LARGE SCALE GENOMIC DNA]</scope>
    <source>
        <strain evidence="1 2">DHG54</strain>
    </source>
</reference>
<name>A0A370K3Y4_9GAMM</name>
<keyword evidence="2" id="KW-1185">Reference proteome</keyword>
<organism evidence="1 2">
    <name type="scientific">Dyella solisilvae</name>
    <dbReference type="NCBI Taxonomy" id="1920168"/>
    <lineage>
        <taxon>Bacteria</taxon>
        <taxon>Pseudomonadati</taxon>
        <taxon>Pseudomonadota</taxon>
        <taxon>Gammaproteobacteria</taxon>
        <taxon>Lysobacterales</taxon>
        <taxon>Rhodanobacteraceae</taxon>
        <taxon>Dyella</taxon>
    </lineage>
</organism>
<dbReference type="EMBL" id="QQSY01000005">
    <property type="protein sequence ID" value="RDI97318.1"/>
    <property type="molecule type" value="Genomic_DNA"/>
</dbReference>
<dbReference type="AlphaFoldDB" id="A0A370K3Y4"/>